<proteinExistence type="predicted"/>
<organism evidence="1">
    <name type="scientific">marine sediment metagenome</name>
    <dbReference type="NCBI Taxonomy" id="412755"/>
    <lineage>
        <taxon>unclassified sequences</taxon>
        <taxon>metagenomes</taxon>
        <taxon>ecological metagenomes</taxon>
    </lineage>
</organism>
<gene>
    <name evidence="1" type="ORF">LCGC14_1899870</name>
</gene>
<name>A0A0F9IAT9_9ZZZZ</name>
<dbReference type="EMBL" id="LAZR01019878">
    <property type="protein sequence ID" value="KKL90915.1"/>
    <property type="molecule type" value="Genomic_DNA"/>
</dbReference>
<accession>A0A0F9IAT9</accession>
<protein>
    <submittedName>
        <fullName evidence="1">Uncharacterized protein</fullName>
    </submittedName>
</protein>
<evidence type="ECO:0000313" key="1">
    <source>
        <dbReference type="EMBL" id="KKL90915.1"/>
    </source>
</evidence>
<dbReference type="AlphaFoldDB" id="A0A0F9IAT9"/>
<comment type="caution">
    <text evidence="1">The sequence shown here is derived from an EMBL/GenBank/DDBJ whole genome shotgun (WGS) entry which is preliminary data.</text>
</comment>
<reference evidence="1" key="1">
    <citation type="journal article" date="2015" name="Nature">
        <title>Complex archaea that bridge the gap between prokaryotes and eukaryotes.</title>
        <authorList>
            <person name="Spang A."/>
            <person name="Saw J.H."/>
            <person name="Jorgensen S.L."/>
            <person name="Zaremba-Niedzwiedzka K."/>
            <person name="Martijn J."/>
            <person name="Lind A.E."/>
            <person name="van Eijk R."/>
            <person name="Schleper C."/>
            <person name="Guy L."/>
            <person name="Ettema T.J."/>
        </authorList>
    </citation>
    <scope>NUCLEOTIDE SEQUENCE</scope>
</reference>
<sequence>MESIKENRGFRNLWLSRWVKIQAMALLMLAPVASEAGSCLAPVQPFVPSDSQAARDYADIIRRDFEVYITDIQDYFRCLEQERARAFEEAREVSQDYGRFLELVGD</sequence>